<dbReference type="PANTHER" id="PTHR23034:SF2">
    <property type="entry name" value="GLUTAMATE-RICH PROTEIN 3"/>
    <property type="match status" value="1"/>
</dbReference>
<feature type="compositionally biased region" description="Basic and acidic residues" evidence="1">
    <location>
        <begin position="1289"/>
        <end position="1308"/>
    </location>
</feature>
<feature type="compositionally biased region" description="Basic and acidic residues" evidence="1">
    <location>
        <begin position="340"/>
        <end position="352"/>
    </location>
</feature>
<dbReference type="PANTHER" id="PTHR23034">
    <property type="entry name" value="GLUTAMATE-RICH PROTEIN 3"/>
    <property type="match status" value="1"/>
</dbReference>
<feature type="compositionally biased region" description="Acidic residues" evidence="1">
    <location>
        <begin position="1338"/>
        <end position="1353"/>
    </location>
</feature>
<feature type="compositionally biased region" description="Low complexity" evidence="1">
    <location>
        <begin position="449"/>
        <end position="458"/>
    </location>
</feature>
<feature type="region of interest" description="Disordered" evidence="1">
    <location>
        <begin position="175"/>
        <end position="200"/>
    </location>
</feature>
<dbReference type="Proteomes" id="UP001239994">
    <property type="component" value="Unassembled WGS sequence"/>
</dbReference>
<evidence type="ECO:0000313" key="3">
    <source>
        <dbReference type="EMBL" id="KAK1801433.1"/>
    </source>
</evidence>
<feature type="compositionally biased region" description="Basic and acidic residues" evidence="1">
    <location>
        <begin position="1015"/>
        <end position="1047"/>
    </location>
</feature>
<feature type="region of interest" description="Disordered" evidence="1">
    <location>
        <begin position="641"/>
        <end position="1559"/>
    </location>
</feature>
<dbReference type="InterPro" id="IPR027962">
    <property type="entry name" value="ERICH3"/>
</dbReference>
<organism evidence="3 4">
    <name type="scientific">Electrophorus voltai</name>
    <dbReference type="NCBI Taxonomy" id="2609070"/>
    <lineage>
        <taxon>Eukaryota</taxon>
        <taxon>Metazoa</taxon>
        <taxon>Chordata</taxon>
        <taxon>Craniata</taxon>
        <taxon>Vertebrata</taxon>
        <taxon>Euteleostomi</taxon>
        <taxon>Actinopterygii</taxon>
        <taxon>Neopterygii</taxon>
        <taxon>Teleostei</taxon>
        <taxon>Ostariophysi</taxon>
        <taxon>Gymnotiformes</taxon>
        <taxon>Gymnotoidei</taxon>
        <taxon>Gymnotidae</taxon>
        <taxon>Electrophorus</taxon>
    </lineage>
</organism>
<feature type="compositionally biased region" description="Basic and acidic residues" evidence="1">
    <location>
        <begin position="819"/>
        <end position="844"/>
    </location>
</feature>
<reference evidence="3" key="1">
    <citation type="submission" date="2023-03" db="EMBL/GenBank/DDBJ databases">
        <title>Electrophorus voltai genome.</title>
        <authorList>
            <person name="Bian C."/>
        </authorList>
    </citation>
    <scope>NUCLEOTIDE SEQUENCE</scope>
    <source>
        <strain evidence="3">CB-2022</strain>
        <tissue evidence="3">Muscle</tissue>
    </source>
</reference>
<feature type="compositionally biased region" description="Basic and acidic residues" evidence="1">
    <location>
        <begin position="1458"/>
        <end position="1467"/>
    </location>
</feature>
<accession>A0AAD8ZL50</accession>
<feature type="domain" description="DUF4590" evidence="2">
    <location>
        <begin position="233"/>
        <end position="345"/>
    </location>
</feature>
<feature type="non-terminal residue" evidence="3">
    <location>
        <position position="1577"/>
    </location>
</feature>
<feature type="compositionally biased region" description="Basic and acidic residues" evidence="1">
    <location>
        <begin position="1399"/>
        <end position="1413"/>
    </location>
</feature>
<feature type="compositionally biased region" description="Basic and acidic residues" evidence="1">
    <location>
        <begin position="1106"/>
        <end position="1168"/>
    </location>
</feature>
<feature type="compositionally biased region" description="Acidic residues" evidence="1">
    <location>
        <begin position="394"/>
        <end position="410"/>
    </location>
</feature>
<feature type="compositionally biased region" description="Basic and acidic residues" evidence="1">
    <location>
        <begin position="1239"/>
        <end position="1250"/>
    </location>
</feature>
<feature type="compositionally biased region" description="Acidic residues" evidence="1">
    <location>
        <begin position="459"/>
        <end position="476"/>
    </location>
</feature>
<feature type="compositionally biased region" description="Acidic residues" evidence="1">
    <location>
        <begin position="361"/>
        <end position="375"/>
    </location>
</feature>
<feature type="compositionally biased region" description="Basic and acidic residues" evidence="1">
    <location>
        <begin position="1185"/>
        <end position="1209"/>
    </location>
</feature>
<feature type="compositionally biased region" description="Basic and acidic residues" evidence="1">
    <location>
        <begin position="422"/>
        <end position="447"/>
    </location>
</feature>
<feature type="compositionally biased region" description="Basic and acidic residues" evidence="1">
    <location>
        <begin position="787"/>
        <end position="797"/>
    </location>
</feature>
<feature type="region of interest" description="Disordered" evidence="1">
    <location>
        <begin position="340"/>
        <end position="577"/>
    </location>
</feature>
<feature type="compositionally biased region" description="Polar residues" evidence="1">
    <location>
        <begin position="107"/>
        <end position="118"/>
    </location>
</feature>
<dbReference type="EMBL" id="JAROKS010000009">
    <property type="protein sequence ID" value="KAK1801433.1"/>
    <property type="molecule type" value="Genomic_DNA"/>
</dbReference>
<feature type="compositionally biased region" description="Basic and acidic residues" evidence="1">
    <location>
        <begin position="955"/>
        <end position="984"/>
    </location>
</feature>
<dbReference type="InterPro" id="IPR048257">
    <property type="entry name" value="DUF4590"/>
</dbReference>
<proteinExistence type="predicted"/>
<dbReference type="Pfam" id="PF15257">
    <property type="entry name" value="DUF4590"/>
    <property type="match status" value="1"/>
</dbReference>
<name>A0AAD8ZL50_9TELE</name>
<feature type="region of interest" description="Disordered" evidence="1">
    <location>
        <begin position="595"/>
        <end position="623"/>
    </location>
</feature>
<feature type="compositionally biased region" description="Basic and acidic residues" evidence="1">
    <location>
        <begin position="1063"/>
        <end position="1077"/>
    </location>
</feature>
<comment type="caution">
    <text evidence="3">The sequence shown here is derived from an EMBL/GenBank/DDBJ whole genome shotgun (WGS) entry which is preliminary data.</text>
</comment>
<evidence type="ECO:0000313" key="4">
    <source>
        <dbReference type="Proteomes" id="UP001239994"/>
    </source>
</evidence>
<feature type="compositionally biased region" description="Polar residues" evidence="1">
    <location>
        <begin position="510"/>
        <end position="520"/>
    </location>
</feature>
<feature type="compositionally biased region" description="Polar residues" evidence="1">
    <location>
        <begin position="1542"/>
        <end position="1556"/>
    </location>
</feature>
<feature type="compositionally biased region" description="Basic and acidic residues" evidence="1">
    <location>
        <begin position="992"/>
        <end position="1009"/>
    </location>
</feature>
<evidence type="ECO:0000259" key="2">
    <source>
        <dbReference type="Pfam" id="PF15257"/>
    </source>
</evidence>
<feature type="compositionally biased region" description="Gly residues" evidence="1">
    <location>
        <begin position="680"/>
        <end position="694"/>
    </location>
</feature>
<feature type="compositionally biased region" description="Basic and acidic residues" evidence="1">
    <location>
        <begin position="700"/>
        <end position="736"/>
    </location>
</feature>
<feature type="region of interest" description="Disordered" evidence="1">
    <location>
        <begin position="52"/>
        <end position="138"/>
    </location>
</feature>
<protein>
    <recommendedName>
        <fullName evidence="2">DUF4590 domain-containing protein</fullName>
    </recommendedName>
</protein>
<feature type="compositionally biased region" description="Gly residues" evidence="1">
    <location>
        <begin position="549"/>
        <end position="559"/>
    </location>
</feature>
<feature type="compositionally biased region" description="Basic and acidic residues" evidence="1">
    <location>
        <begin position="748"/>
        <end position="762"/>
    </location>
</feature>
<feature type="compositionally biased region" description="Polar residues" evidence="1">
    <location>
        <begin position="650"/>
        <end position="660"/>
    </location>
</feature>
<feature type="compositionally biased region" description="Polar residues" evidence="1">
    <location>
        <begin position="80"/>
        <end position="96"/>
    </location>
</feature>
<feature type="compositionally biased region" description="Basic and acidic residues" evidence="1">
    <location>
        <begin position="1354"/>
        <end position="1371"/>
    </location>
</feature>
<feature type="compositionally biased region" description="Acidic residues" evidence="1">
    <location>
        <begin position="1468"/>
        <end position="1477"/>
    </location>
</feature>
<sequence length="1577" mass="171217">ISRSGRIIPEKEYRHTLLQRVRQRHVRESLAQAVFRKVLELEVERSNRYEEEPVMILPPRPPTGPKTSSTRQSGPDAENWESTESARSSRPNTAPGTMQRAVRLKPLQSNSTSASLKRNSSRFRHQDTANDTNHPVSSAFDRDATRHLTLTNFSCVVSPYRLPVINNFLTPVPPLTKRKDKGPKGNGTLRGRRLRPTTAPDVATAVTEEAAVQWASARSVVSVRMVYLGKSVHLTPDLTDVKDEVKVFQQHCGGENLCVYRGRLTEGETFQFVSRRHRGFPFSLTFFLNGLQVERLSSCCEFKHRKGSRLGGRHGHFGFFGVEGASPCYRCIIAMGLDKKPTPPKTIKEDPLISKPQGKGEEDEDEEEKDPELQEPDAAAQRDATQGGKALKDYEEDFEADDEGPMEDEMLPSPNREEEEESRSKDENENGVRGKNQDQDKEPEAVKRSPSISSSSSSESEEDEREGVAEPDDDEERVTADVPGESVRSESHNSTLTSEKDASVGPGRQGTETNSVSLPQSEEEDTEVQGGPVYASEESGVDMVKDTDGGGGAELGEGPAGDPAHDEATGAELEGAKSVQAKLAEAVLEAAVCRSEPELSDTTTEEDEVASIRPGWGSRGAEVEKDAVQWAVMEREEICEERAASETKTRTQGHVGTWQTAEELDKETQETAQLQSDTAKGGGGGAGGGGGGGGGEDEDGGKQKTSDTAEEGATMHKEPTEELEKTGEVEGSKAEELLVTEAQEELESGNRADETAGTRVEEPDTVEAETEQREVITEPQAEEPGEEPGKEPRKELAEEPGEMTAGDTPNMGDTEELIEEPREEPGEEPGEKPREKPGKEPREEPAEEPGEMTAGDPPNMNQHGEIEGQEQAEGAVENTEDAGAAEGVGKEFPEEKEIRADGEEAGDDLEGVENPRVEEGNTEESRGCSEGDGEMKAEEKEKGSEVTGPLQDGATDERSEARERVIEGREESSEERQVEVNGEKTDDDEQRENESAAEKDDASKPHDTEDAACNKSEEEVKGEESIKEAETEDGGKGERQKELGVRDEDGESDVARVAEGSEEERSGRGEVEVREGGECESTVEASADQDPQTEEEVEGGATGAEVDERHENEESNSREMTSELTNQERESKVGVGEIEKKPEEEGAGKRGTERGAEENIKQQEEANDSKGVQNDEPDGVAKQSELARETEDGGEREEKGGVDGGVDGKEDGEEKEVRGAGAKIQGGEEDGKKKKKKKKQEENAGMKDNSEPGVLEDPRGPSVSADVENGEQETIGHHTELGEQEEPIEEGRGETNQRKTKQDSVHEGDVEDNQNDGDKGEVQETQSLKGQGDHADEAELGSESEVDAEDPADAESKLKPVADLDRDDTRDGLPASGEARSPAGESSIPSEPQPEEAQPEEKALSVREEDRETQLPSAAPPPGQGDLVSNWVNVHRAARYFETFPEPLQDMESLGPPEGEKRVRDEALEAEEAEDPSESTKHQQIEYKAMAETPTGNIKMETKSEALEPEAKSLQPTESPPNPTKHLSETGEGPGVDELVHSTESQHTAGAQQGVTIDTVINLPSPSVMKVEISQAI</sequence>
<gene>
    <name evidence="3" type="ORF">P4O66_022694</name>
</gene>
<feature type="compositionally biased region" description="Basic and acidic residues" evidence="1">
    <location>
        <begin position="888"/>
        <end position="902"/>
    </location>
</feature>
<feature type="compositionally biased region" description="Basic and acidic residues" evidence="1">
    <location>
        <begin position="1500"/>
        <end position="1511"/>
    </location>
</feature>
<keyword evidence="4" id="KW-1185">Reference proteome</keyword>
<feature type="compositionally biased region" description="Basic and acidic residues" evidence="1">
    <location>
        <begin position="913"/>
        <end position="944"/>
    </location>
</feature>
<evidence type="ECO:0000256" key="1">
    <source>
        <dbReference type="SAM" id="MobiDB-lite"/>
    </source>
</evidence>